<name>A0ABP9I502_9ACTN</name>
<dbReference type="InterPro" id="IPR029058">
    <property type="entry name" value="AB_hydrolase_fold"/>
</dbReference>
<evidence type="ECO:0000313" key="2">
    <source>
        <dbReference type="EMBL" id="GAA4987234.1"/>
    </source>
</evidence>
<dbReference type="SUPFAM" id="SSF53474">
    <property type="entry name" value="alpha/beta-Hydrolases"/>
    <property type="match status" value="1"/>
</dbReference>
<feature type="domain" description="AB hydrolase-1" evidence="1">
    <location>
        <begin position="17"/>
        <end position="246"/>
    </location>
</feature>
<comment type="caution">
    <text evidence="2">The sequence shown here is derived from an EMBL/GenBank/DDBJ whole genome shotgun (WGS) entry which is preliminary data.</text>
</comment>
<dbReference type="RefSeq" id="WP_345713109.1">
    <property type="nucleotide sequence ID" value="NZ_BAABIL010000438.1"/>
</dbReference>
<protein>
    <recommendedName>
        <fullName evidence="1">AB hydrolase-1 domain-containing protein</fullName>
    </recommendedName>
</protein>
<dbReference type="Proteomes" id="UP001501195">
    <property type="component" value="Unassembled WGS sequence"/>
</dbReference>
<accession>A0ABP9I502</accession>
<dbReference type="EMBL" id="BAABIL010000438">
    <property type="protein sequence ID" value="GAA4987234.1"/>
    <property type="molecule type" value="Genomic_DNA"/>
</dbReference>
<gene>
    <name evidence="2" type="ORF">GCM10023225_26600</name>
</gene>
<dbReference type="Pfam" id="PF12697">
    <property type="entry name" value="Abhydrolase_6"/>
    <property type="match status" value="1"/>
</dbReference>
<organism evidence="2 3">
    <name type="scientific">Kineococcus glutinatus</name>
    <dbReference type="NCBI Taxonomy" id="1070872"/>
    <lineage>
        <taxon>Bacteria</taxon>
        <taxon>Bacillati</taxon>
        <taxon>Actinomycetota</taxon>
        <taxon>Actinomycetes</taxon>
        <taxon>Kineosporiales</taxon>
        <taxon>Kineosporiaceae</taxon>
        <taxon>Kineococcus</taxon>
    </lineage>
</organism>
<dbReference type="PANTHER" id="PTHR43798">
    <property type="entry name" value="MONOACYLGLYCEROL LIPASE"/>
    <property type="match status" value="1"/>
</dbReference>
<keyword evidence="3" id="KW-1185">Reference proteome</keyword>
<dbReference type="InterPro" id="IPR050266">
    <property type="entry name" value="AB_hydrolase_sf"/>
</dbReference>
<dbReference type="InterPro" id="IPR000073">
    <property type="entry name" value="AB_hydrolase_1"/>
</dbReference>
<evidence type="ECO:0000313" key="3">
    <source>
        <dbReference type="Proteomes" id="UP001501195"/>
    </source>
</evidence>
<sequence>MELLGTGLVGSGPLGVVVLNDWISDAWSWGPTRPYLDTGRCTWALTDLRGYGRSRHLPGPHDLRTAVADVLALADSLGWARFAVVGHSMSSLVALHLAQHCPDRLVRAAVLCPPPPAGFGADEAGLAAPRAVARGDDEVRRARLSQMWGERLGASWLELKLRRWREAADPEAVAGYVAMFARDGLPEPAAPVRVPLLAVTGEEDVPVMRAAAVRELLAPLRPDVEVVPLAQVGHYPMQEAPPLLAAVLGRFLAQAPAGT</sequence>
<evidence type="ECO:0000259" key="1">
    <source>
        <dbReference type="Pfam" id="PF12697"/>
    </source>
</evidence>
<dbReference type="Gene3D" id="3.40.50.1820">
    <property type="entry name" value="alpha/beta hydrolase"/>
    <property type="match status" value="1"/>
</dbReference>
<proteinExistence type="predicted"/>
<reference evidence="3" key="1">
    <citation type="journal article" date="2019" name="Int. J. Syst. Evol. Microbiol.">
        <title>The Global Catalogue of Microorganisms (GCM) 10K type strain sequencing project: providing services to taxonomists for standard genome sequencing and annotation.</title>
        <authorList>
            <consortium name="The Broad Institute Genomics Platform"/>
            <consortium name="The Broad Institute Genome Sequencing Center for Infectious Disease"/>
            <person name="Wu L."/>
            <person name="Ma J."/>
        </authorList>
    </citation>
    <scope>NUCLEOTIDE SEQUENCE [LARGE SCALE GENOMIC DNA]</scope>
    <source>
        <strain evidence="3">JCM 18126</strain>
    </source>
</reference>